<feature type="region of interest" description="Disordered" evidence="1">
    <location>
        <begin position="1"/>
        <end position="32"/>
    </location>
</feature>
<dbReference type="OrthoDB" id="39834at2759"/>
<evidence type="ECO:0000313" key="2">
    <source>
        <dbReference type="EMBL" id="GMI37675.1"/>
    </source>
</evidence>
<dbReference type="Proteomes" id="UP001165065">
    <property type="component" value="Unassembled WGS sequence"/>
</dbReference>
<reference evidence="3" key="1">
    <citation type="journal article" date="2023" name="Commun. Biol.">
        <title>Genome analysis of Parmales, the sister group of diatoms, reveals the evolutionary specialization of diatoms from phago-mixotrophs to photoautotrophs.</title>
        <authorList>
            <person name="Ban H."/>
            <person name="Sato S."/>
            <person name="Yoshikawa S."/>
            <person name="Yamada K."/>
            <person name="Nakamura Y."/>
            <person name="Ichinomiya M."/>
            <person name="Sato N."/>
            <person name="Blanc-Mathieu R."/>
            <person name="Endo H."/>
            <person name="Kuwata A."/>
            <person name="Ogata H."/>
        </authorList>
    </citation>
    <scope>NUCLEOTIDE SEQUENCE [LARGE SCALE GENOMIC DNA]</scope>
</reference>
<protein>
    <submittedName>
        <fullName evidence="2">Uncharacterized protein</fullName>
    </submittedName>
</protein>
<comment type="caution">
    <text evidence="2">The sequence shown here is derived from an EMBL/GenBank/DDBJ whole genome shotgun (WGS) entry which is preliminary data.</text>
</comment>
<evidence type="ECO:0000256" key="1">
    <source>
        <dbReference type="SAM" id="MobiDB-lite"/>
    </source>
</evidence>
<dbReference type="AlphaFoldDB" id="A0A9W7G8L1"/>
<evidence type="ECO:0000313" key="3">
    <source>
        <dbReference type="Proteomes" id="UP001165065"/>
    </source>
</evidence>
<keyword evidence="3" id="KW-1185">Reference proteome</keyword>
<name>A0A9W7G8L1_9STRA</name>
<organism evidence="2 3">
    <name type="scientific">Triparma columacea</name>
    <dbReference type="NCBI Taxonomy" id="722753"/>
    <lineage>
        <taxon>Eukaryota</taxon>
        <taxon>Sar</taxon>
        <taxon>Stramenopiles</taxon>
        <taxon>Ochrophyta</taxon>
        <taxon>Bolidophyceae</taxon>
        <taxon>Parmales</taxon>
        <taxon>Triparmaceae</taxon>
        <taxon>Triparma</taxon>
    </lineage>
</organism>
<proteinExistence type="predicted"/>
<dbReference type="EMBL" id="BRYA01001016">
    <property type="protein sequence ID" value="GMI37675.1"/>
    <property type="molecule type" value="Genomic_DNA"/>
</dbReference>
<feature type="compositionally biased region" description="Pro residues" evidence="1">
    <location>
        <begin position="1"/>
        <end position="19"/>
    </location>
</feature>
<sequence length="218" mass="23829">MSSPPPSPPPSVPTSPSQPLPSYTTFSKRRSTSPPNLVYTDVLKSTYRCTEVLLPSPPSTRSLTVQFDFPSDWLQLDRSSGTLHFVDQRNGDKLYVLRSRLPPGSTLSTVPSSWFPKVVFDVNGGVAQAGNEVEDARAVGSTVISDGSQGTAPRRRVEMKYATVTNNGIRVERRGLADCYELGGEGEVQIIMVGQKATAKDREKDTADKIVNSWRVEV</sequence>
<accession>A0A9W7G8L1</accession>
<gene>
    <name evidence="2" type="ORF">TrCOL_g8547</name>
</gene>